<dbReference type="Pfam" id="PF21365">
    <property type="entry name" value="Glyco_hydro_31_3rd"/>
    <property type="match status" value="1"/>
</dbReference>
<keyword evidence="7 9" id="KW-0326">Glycosidase</keyword>
<dbReference type="PANTHER" id="PTHR22762:SF133">
    <property type="entry name" value="P-TYPE DOMAIN-CONTAINING PROTEIN"/>
    <property type="match status" value="1"/>
</dbReference>
<name>A0ABD1XN68_9MARC</name>
<dbReference type="InterPro" id="IPR000322">
    <property type="entry name" value="Glyco_hydro_31_TIM"/>
</dbReference>
<dbReference type="InterPro" id="IPR017853">
    <property type="entry name" value="GH"/>
</dbReference>
<evidence type="ECO:0000313" key="13">
    <source>
        <dbReference type="EMBL" id="KAL2610195.1"/>
    </source>
</evidence>
<dbReference type="Gene3D" id="2.60.40.1180">
    <property type="entry name" value="Golgi alpha-mannosidase II"/>
    <property type="match status" value="2"/>
</dbReference>
<keyword evidence="4" id="KW-0732">Signal</keyword>
<comment type="caution">
    <text evidence="13">The sequence shown here is derived from an EMBL/GenBank/DDBJ whole genome shotgun (WGS) entry which is preliminary data.</text>
</comment>
<dbReference type="InterPro" id="IPR030458">
    <property type="entry name" value="Glyco_hydro_31_AS"/>
</dbReference>
<evidence type="ECO:0000259" key="11">
    <source>
        <dbReference type="Pfam" id="PF13802"/>
    </source>
</evidence>
<feature type="domain" description="Glycoside hydrolase family 31 TIM barrel" evidence="10">
    <location>
        <begin position="320"/>
        <end position="693"/>
    </location>
</feature>
<dbReference type="FunFam" id="2.60.40.1180:FF:000044">
    <property type="entry name" value="Alpha-glucosidase 1"/>
    <property type="match status" value="1"/>
</dbReference>
<evidence type="ECO:0000259" key="10">
    <source>
        <dbReference type="Pfam" id="PF01055"/>
    </source>
</evidence>
<reference evidence="13 14" key="1">
    <citation type="submission" date="2024-09" db="EMBL/GenBank/DDBJ databases">
        <title>Chromosome-scale assembly of Riccia fluitans.</title>
        <authorList>
            <person name="Paukszto L."/>
            <person name="Sawicki J."/>
            <person name="Karawczyk K."/>
            <person name="Piernik-Szablinska J."/>
            <person name="Szczecinska M."/>
            <person name="Mazdziarz M."/>
        </authorList>
    </citation>
    <scope>NUCLEOTIDE SEQUENCE [LARGE SCALE GENOMIC DNA]</scope>
    <source>
        <strain evidence="13">Rf_01</strain>
        <tissue evidence="13">Aerial parts of the thallus</tissue>
    </source>
</reference>
<protein>
    <recommendedName>
        <fullName evidence="3">alpha-glucosidase</fullName>
        <ecNumber evidence="3">3.2.1.20</ecNumber>
    </recommendedName>
    <alternativeName>
        <fullName evidence="8">Maltase</fullName>
    </alternativeName>
</protein>
<evidence type="ECO:0000256" key="7">
    <source>
        <dbReference type="ARBA" id="ARBA00023295"/>
    </source>
</evidence>
<accession>A0ABD1XN68</accession>
<gene>
    <name evidence="13" type="ORF">R1flu_028768</name>
</gene>
<dbReference type="InterPro" id="IPR013780">
    <property type="entry name" value="Glyco_hydro_b"/>
</dbReference>
<evidence type="ECO:0000313" key="14">
    <source>
        <dbReference type="Proteomes" id="UP001605036"/>
    </source>
</evidence>
<evidence type="ECO:0000256" key="4">
    <source>
        <dbReference type="ARBA" id="ARBA00022729"/>
    </source>
</evidence>
<organism evidence="13 14">
    <name type="scientific">Riccia fluitans</name>
    <dbReference type="NCBI Taxonomy" id="41844"/>
    <lineage>
        <taxon>Eukaryota</taxon>
        <taxon>Viridiplantae</taxon>
        <taxon>Streptophyta</taxon>
        <taxon>Embryophyta</taxon>
        <taxon>Marchantiophyta</taxon>
        <taxon>Marchantiopsida</taxon>
        <taxon>Marchantiidae</taxon>
        <taxon>Marchantiales</taxon>
        <taxon>Ricciaceae</taxon>
        <taxon>Riccia</taxon>
    </lineage>
</organism>
<dbReference type="Gene3D" id="2.60.40.1760">
    <property type="entry name" value="glycosyl hydrolase (family 31)"/>
    <property type="match status" value="1"/>
</dbReference>
<sequence>MNKEENVLSPSAENREQNEQTNFLVQLVTALSAERRGIAMTSVIGAASGTPSRGYNLVSVTDLPDGSGILAYLTPIAPGDDFGTDIPFLEVTARYETGNRIRVRITDANSTRWEIPQSLISRPSITDPLPPNLPLVPVSEDITSNPNLLSPSNSDKLKFSYTSSPFGFAITRAESGEVLFNSTPADTSSAFRPLVFKDQYIEISTTLPTNSALFGLGESTRPDGLRLTPGRTYTLWAADIGASSIDINLYGVYPYYVDVREGGRTHSVLLMNSNAMDVVHGGDYFTYKVIGGILDFYFFAGPTPAAVSNQYTELVGRPVPVPYWSLGFHQCKWGYKNVEMLEYVVSNYKAANIPLDTIWSDIDHMDAYKDFTLDPVNFPREKLQPFLKKLHADGQHYVLIVDPGIATDPNYPTFTRGLAEGIYIKDADGSYYLGQVWPGPVYFPDFLHPKIQDFWSGEISRFHRDVEFDGLWIDMNEASNFCSGVLCSIGQKPMGGDINSITTCYLNCSVSSGSKWENPPYLINNSNGTSRNPLNRKTIGVNSKHAGRELEYNMHNMYGFSEAAVTYRALLSLRKRPFVLSRSTFVGAGKYAAHWTGDNSATWNDLSYSVVSVLNSGVFGVSMVGADICGFNGNTTEELCARWIELGAFYPFSRNHADIRSSFHELYVWESVASISRKVLGLRYRLLPYLYTLAFQAHTEGVPIARPLFYEYPADPKTLDVDTQFLLGKGILVSPVLDEHRYTVEAYFPQGSWYDLFDYTVIEGKGAVHVLQAPLDTINVHLAQGRIIPMQDAALTTAEARKSQFTLLIAFSNSSEYSEASGELFLDDGESIEMKPERGSSTFIRFRATKSGTKGSMVSEVMDGEFALKYMEPAWSVKAIVLLGLTAPPSKSTLAVNNQPPHSLVDISHEGLSTSICNLNVLLGQEFTLTW</sequence>
<dbReference type="AlphaFoldDB" id="A0ABD1XN68"/>
<dbReference type="PROSITE" id="PS00129">
    <property type="entry name" value="GLYCOSYL_HYDROL_F31_1"/>
    <property type="match status" value="1"/>
</dbReference>
<evidence type="ECO:0000259" key="12">
    <source>
        <dbReference type="Pfam" id="PF21365"/>
    </source>
</evidence>
<dbReference type="PANTHER" id="PTHR22762">
    <property type="entry name" value="ALPHA-GLUCOSIDASE"/>
    <property type="match status" value="1"/>
</dbReference>
<dbReference type="InterPro" id="IPR011013">
    <property type="entry name" value="Gal_mutarotase_sf_dom"/>
</dbReference>
<dbReference type="SUPFAM" id="SSF51011">
    <property type="entry name" value="Glycosyl hydrolase domain"/>
    <property type="match status" value="1"/>
</dbReference>
<dbReference type="SUPFAM" id="SSF74650">
    <property type="entry name" value="Galactose mutarotase-like"/>
    <property type="match status" value="1"/>
</dbReference>
<dbReference type="PROSITE" id="PS00707">
    <property type="entry name" value="GLYCOSYL_HYDROL_F31_2"/>
    <property type="match status" value="1"/>
</dbReference>
<keyword evidence="6" id="KW-0325">Glycoprotein</keyword>
<dbReference type="Proteomes" id="UP001605036">
    <property type="component" value="Unassembled WGS sequence"/>
</dbReference>
<dbReference type="CDD" id="cd06602">
    <property type="entry name" value="GH31_MGAM_SI_GAA"/>
    <property type="match status" value="1"/>
</dbReference>
<evidence type="ECO:0000256" key="6">
    <source>
        <dbReference type="ARBA" id="ARBA00023180"/>
    </source>
</evidence>
<evidence type="ECO:0000256" key="3">
    <source>
        <dbReference type="ARBA" id="ARBA00012741"/>
    </source>
</evidence>
<keyword evidence="5 9" id="KW-0378">Hydrolase</keyword>
<evidence type="ECO:0000256" key="8">
    <source>
        <dbReference type="ARBA" id="ARBA00041343"/>
    </source>
</evidence>
<dbReference type="InterPro" id="IPR030459">
    <property type="entry name" value="Glyco_hydro_31_CS"/>
</dbReference>
<dbReference type="CDD" id="cd14752">
    <property type="entry name" value="GH31_N"/>
    <property type="match status" value="1"/>
</dbReference>
<dbReference type="SUPFAM" id="SSF51445">
    <property type="entry name" value="(Trans)glycosidases"/>
    <property type="match status" value="1"/>
</dbReference>
<comment type="similarity">
    <text evidence="2 9">Belongs to the glycosyl hydrolase 31 family.</text>
</comment>
<feature type="domain" description="Glycoside hydrolase family 31 N-terminal" evidence="11">
    <location>
        <begin position="111"/>
        <end position="276"/>
    </location>
</feature>
<comment type="catalytic activity">
    <reaction evidence="1">
        <text>Hydrolysis of terminal, non-reducing (1-&gt;4)-linked alpha-D-glucose residues with release of alpha-D-glucose.</text>
        <dbReference type="EC" id="3.2.1.20"/>
    </reaction>
</comment>
<evidence type="ECO:0000256" key="1">
    <source>
        <dbReference type="ARBA" id="ARBA00001657"/>
    </source>
</evidence>
<proteinExistence type="inferred from homology"/>
<evidence type="ECO:0000256" key="9">
    <source>
        <dbReference type="RuleBase" id="RU361185"/>
    </source>
</evidence>
<evidence type="ECO:0000256" key="5">
    <source>
        <dbReference type="ARBA" id="ARBA00022801"/>
    </source>
</evidence>
<dbReference type="EC" id="3.2.1.20" evidence="3"/>
<dbReference type="InterPro" id="IPR025887">
    <property type="entry name" value="Glyco_hydro_31_N_dom"/>
</dbReference>
<evidence type="ECO:0000256" key="2">
    <source>
        <dbReference type="ARBA" id="ARBA00007806"/>
    </source>
</evidence>
<dbReference type="GO" id="GO:0090599">
    <property type="term" value="F:alpha-glucosidase activity"/>
    <property type="evidence" value="ECO:0007669"/>
    <property type="project" value="UniProtKB-ARBA"/>
</dbReference>
<dbReference type="InterPro" id="IPR048395">
    <property type="entry name" value="Glyco_hydro_31_C"/>
</dbReference>
<feature type="domain" description="Glycosyl hydrolase family 31 C-terminal" evidence="12">
    <location>
        <begin position="701"/>
        <end position="788"/>
    </location>
</feature>
<keyword evidence="14" id="KW-1185">Reference proteome</keyword>
<dbReference type="Pfam" id="PF01055">
    <property type="entry name" value="Glyco_hydro_31_2nd"/>
    <property type="match status" value="1"/>
</dbReference>
<dbReference type="EMBL" id="JBHFFA010000008">
    <property type="protein sequence ID" value="KAL2610195.1"/>
    <property type="molecule type" value="Genomic_DNA"/>
</dbReference>
<dbReference type="Pfam" id="PF13802">
    <property type="entry name" value="Gal_mutarotas_2"/>
    <property type="match status" value="1"/>
</dbReference>
<dbReference type="Gene3D" id="3.20.20.80">
    <property type="entry name" value="Glycosidases"/>
    <property type="match status" value="1"/>
</dbReference>